<evidence type="ECO:0000259" key="1">
    <source>
        <dbReference type="Pfam" id="PF07969"/>
    </source>
</evidence>
<organism evidence="2 3">
    <name type="scientific">Actinoallomurus oryzae</name>
    <dbReference type="NCBI Taxonomy" id="502180"/>
    <lineage>
        <taxon>Bacteria</taxon>
        <taxon>Bacillati</taxon>
        <taxon>Actinomycetota</taxon>
        <taxon>Actinomycetes</taxon>
        <taxon>Streptosporangiales</taxon>
        <taxon>Thermomonosporaceae</taxon>
        <taxon>Actinoallomurus</taxon>
    </lineage>
</organism>
<keyword evidence="3" id="KW-1185">Reference proteome</keyword>
<dbReference type="InterPro" id="IPR032466">
    <property type="entry name" value="Metal_Hydrolase"/>
</dbReference>
<accession>A0ABP8QBA4</accession>
<dbReference type="InterPro" id="IPR033932">
    <property type="entry name" value="YtcJ-like"/>
</dbReference>
<evidence type="ECO:0000313" key="3">
    <source>
        <dbReference type="Proteomes" id="UP001500503"/>
    </source>
</evidence>
<dbReference type="SUPFAM" id="SSF51338">
    <property type="entry name" value="Composite domain of metallo-dependent hydrolases"/>
    <property type="match status" value="1"/>
</dbReference>
<sequence>MSIRVYRNAAIRTGDSGNPSAQAMAVDGERLLAVGTEAEVREAAGPGAELIDLEGAAVLPGLYDAHIHTAQYAQSLDAVDLRDVRSLDDALARVAAHAARLRPGAWLFGGRWNSNTWDPPAQPDRYALDSVCPELPVALPSIDGHTVWANSAALRLAGIDAGTPDPVGGEIVRDASGEPTGILRESASYPLRDLMVSADLRDQLRAAQEELLALGLTSVHDIDGEDCRAAYRQLHADGELKLRVHKAIPMIHLDAAIAEGRRTGQGDDWFRTGPVKIFSDGALGSHTCHMSESFAGEQGNVGIAVTPYEDLVKLFARAAGAGIAVATHAIGDQANHLVIDAYEAIGPTSGLRHRIEHAQHLRPGDLARMARLGIVASMQPVHCTSDIDLVDSLLAGHELASYAWRGMLNAGVALAFGSDAPVEHPDPFAALYAAVTRTRPDGTPAGGWQPEQRLSMAEAITAHTLGAAYAAGEEDHKGVLAPGKLADFIAVDTDPYRESADAVLRTQVLTTVVGGDVRWRRI</sequence>
<gene>
    <name evidence="2" type="ORF">GCM10023191_048970</name>
</gene>
<dbReference type="Proteomes" id="UP001500503">
    <property type="component" value="Unassembled WGS sequence"/>
</dbReference>
<dbReference type="PANTHER" id="PTHR22642">
    <property type="entry name" value="IMIDAZOLONEPROPIONASE"/>
    <property type="match status" value="1"/>
</dbReference>
<proteinExistence type="predicted"/>
<reference evidence="3" key="1">
    <citation type="journal article" date="2019" name="Int. J. Syst. Evol. Microbiol.">
        <title>The Global Catalogue of Microorganisms (GCM) 10K type strain sequencing project: providing services to taxonomists for standard genome sequencing and annotation.</title>
        <authorList>
            <consortium name="The Broad Institute Genomics Platform"/>
            <consortium name="The Broad Institute Genome Sequencing Center for Infectious Disease"/>
            <person name="Wu L."/>
            <person name="Ma J."/>
        </authorList>
    </citation>
    <scope>NUCLEOTIDE SEQUENCE [LARGE SCALE GENOMIC DNA]</scope>
    <source>
        <strain evidence="3">JCM 17933</strain>
    </source>
</reference>
<dbReference type="InterPro" id="IPR013108">
    <property type="entry name" value="Amidohydro_3"/>
</dbReference>
<dbReference type="RefSeq" id="WP_345467683.1">
    <property type="nucleotide sequence ID" value="NZ_BAABHF010000025.1"/>
</dbReference>
<dbReference type="Gene3D" id="3.10.310.70">
    <property type="match status" value="1"/>
</dbReference>
<dbReference type="Gene3D" id="2.30.40.10">
    <property type="entry name" value="Urease, subunit C, domain 1"/>
    <property type="match status" value="1"/>
</dbReference>
<dbReference type="SUPFAM" id="SSF51556">
    <property type="entry name" value="Metallo-dependent hydrolases"/>
    <property type="match status" value="1"/>
</dbReference>
<comment type="caution">
    <text evidence="2">The sequence shown here is derived from an EMBL/GenBank/DDBJ whole genome shotgun (WGS) entry which is preliminary data.</text>
</comment>
<feature type="domain" description="Amidohydrolase 3" evidence="1">
    <location>
        <begin position="49"/>
        <end position="517"/>
    </location>
</feature>
<dbReference type="EMBL" id="BAABHF010000025">
    <property type="protein sequence ID" value="GAA4500515.1"/>
    <property type="molecule type" value="Genomic_DNA"/>
</dbReference>
<dbReference type="InterPro" id="IPR011059">
    <property type="entry name" value="Metal-dep_hydrolase_composite"/>
</dbReference>
<dbReference type="Gene3D" id="3.20.20.140">
    <property type="entry name" value="Metal-dependent hydrolases"/>
    <property type="match status" value="1"/>
</dbReference>
<name>A0ABP8QBA4_9ACTN</name>
<dbReference type="Pfam" id="PF07969">
    <property type="entry name" value="Amidohydro_3"/>
    <property type="match status" value="1"/>
</dbReference>
<dbReference type="PANTHER" id="PTHR22642:SF2">
    <property type="entry name" value="PROTEIN LONG AFTER FAR-RED 3"/>
    <property type="match status" value="1"/>
</dbReference>
<dbReference type="CDD" id="cd01300">
    <property type="entry name" value="YtcJ_like"/>
    <property type="match status" value="1"/>
</dbReference>
<protein>
    <submittedName>
        <fullName evidence="2">Amidohydrolase</fullName>
    </submittedName>
</protein>
<evidence type="ECO:0000313" key="2">
    <source>
        <dbReference type="EMBL" id="GAA4500515.1"/>
    </source>
</evidence>